<keyword evidence="9" id="KW-1133">Transmembrane helix</keyword>
<keyword evidence="4" id="KW-0812">Transmembrane</keyword>
<dbReference type="GO" id="GO:0005741">
    <property type="term" value="C:mitochondrial outer membrane"/>
    <property type="evidence" value="ECO:0007669"/>
    <property type="project" value="UniProtKB-SubCell"/>
</dbReference>
<dbReference type="PROSITE" id="PS00028">
    <property type="entry name" value="ZINC_FINGER_C2H2_1"/>
    <property type="match status" value="2"/>
</dbReference>
<organism evidence="12">
    <name type="scientific">Cyprideis torosa</name>
    <dbReference type="NCBI Taxonomy" id="163714"/>
    <lineage>
        <taxon>Eukaryota</taxon>
        <taxon>Metazoa</taxon>
        <taxon>Ecdysozoa</taxon>
        <taxon>Arthropoda</taxon>
        <taxon>Crustacea</taxon>
        <taxon>Oligostraca</taxon>
        <taxon>Ostracoda</taxon>
        <taxon>Podocopa</taxon>
        <taxon>Podocopida</taxon>
        <taxon>Cytherocopina</taxon>
        <taxon>Cytheroidea</taxon>
        <taxon>Cytherideidae</taxon>
        <taxon>Cyprideis</taxon>
    </lineage>
</organism>
<dbReference type="GO" id="GO:0008270">
    <property type="term" value="F:zinc ion binding"/>
    <property type="evidence" value="ECO:0007669"/>
    <property type="project" value="UniProtKB-KW"/>
</dbReference>
<keyword evidence="5" id="KW-0479">Metal-binding</keyword>
<evidence type="ECO:0000256" key="6">
    <source>
        <dbReference type="ARBA" id="ARBA00022737"/>
    </source>
</evidence>
<evidence type="ECO:0000256" key="2">
    <source>
        <dbReference type="ARBA" id="ARBA00004374"/>
    </source>
</evidence>
<keyword evidence="10" id="KW-0472">Membrane</keyword>
<keyword evidence="11" id="KW-0539">Nucleus</keyword>
<keyword evidence="7" id="KW-0863">Zinc-finger</keyword>
<comment type="similarity">
    <text evidence="3">Belongs to the FUN14 family.</text>
</comment>
<dbReference type="AlphaFoldDB" id="A0A7R8WLS2"/>
<dbReference type="GO" id="GO:0005634">
    <property type="term" value="C:nucleus"/>
    <property type="evidence" value="ECO:0007669"/>
    <property type="project" value="UniProtKB-SubCell"/>
</dbReference>
<dbReference type="InterPro" id="IPR050888">
    <property type="entry name" value="ZnF_C2H2-type_TF"/>
</dbReference>
<dbReference type="InterPro" id="IPR036236">
    <property type="entry name" value="Znf_C2H2_sf"/>
</dbReference>
<evidence type="ECO:0000256" key="7">
    <source>
        <dbReference type="ARBA" id="ARBA00022771"/>
    </source>
</evidence>
<evidence type="ECO:0000256" key="10">
    <source>
        <dbReference type="ARBA" id="ARBA00023136"/>
    </source>
</evidence>
<dbReference type="EMBL" id="OB667900">
    <property type="protein sequence ID" value="CAD7234159.1"/>
    <property type="molecule type" value="Genomic_DNA"/>
</dbReference>
<dbReference type="InterPro" id="IPR013087">
    <property type="entry name" value="Znf_C2H2_type"/>
</dbReference>
<keyword evidence="6" id="KW-0677">Repeat</keyword>
<dbReference type="PROSITE" id="PS50157">
    <property type="entry name" value="ZINC_FINGER_C2H2_2"/>
    <property type="match status" value="1"/>
</dbReference>
<evidence type="ECO:0000256" key="8">
    <source>
        <dbReference type="ARBA" id="ARBA00022833"/>
    </source>
</evidence>
<dbReference type="Gene3D" id="3.30.160.60">
    <property type="entry name" value="Classic Zinc Finger"/>
    <property type="match status" value="2"/>
</dbReference>
<keyword evidence="8" id="KW-0862">Zinc</keyword>
<evidence type="ECO:0000256" key="3">
    <source>
        <dbReference type="ARBA" id="ARBA00009160"/>
    </source>
</evidence>
<dbReference type="InterPro" id="IPR007014">
    <property type="entry name" value="FUN14"/>
</dbReference>
<protein>
    <submittedName>
        <fullName evidence="12">Uncharacterized protein</fullName>
    </submittedName>
</protein>
<evidence type="ECO:0000256" key="1">
    <source>
        <dbReference type="ARBA" id="ARBA00004123"/>
    </source>
</evidence>
<proteinExistence type="inferred from homology"/>
<gene>
    <name evidence="12" type="ORF">CTOB1V02_LOCUS11976</name>
</gene>
<dbReference type="PANTHER" id="PTHR24406">
    <property type="entry name" value="TRANSCRIPTIONAL REPRESSOR CTCFL-RELATED"/>
    <property type="match status" value="1"/>
</dbReference>
<evidence type="ECO:0000256" key="4">
    <source>
        <dbReference type="ARBA" id="ARBA00022692"/>
    </source>
</evidence>
<comment type="subcellular location">
    <subcellularLocation>
        <location evidence="2">Mitochondrion outer membrane</location>
        <topology evidence="2">Multi-pass membrane protein</topology>
    </subcellularLocation>
    <subcellularLocation>
        <location evidence="1">Nucleus</location>
    </subcellularLocation>
</comment>
<evidence type="ECO:0000256" key="5">
    <source>
        <dbReference type="ARBA" id="ARBA00022723"/>
    </source>
</evidence>
<dbReference type="OrthoDB" id="163794at2759"/>
<evidence type="ECO:0000313" key="12">
    <source>
        <dbReference type="EMBL" id="CAD7234159.1"/>
    </source>
</evidence>
<feature type="non-terminal residue" evidence="12">
    <location>
        <position position="1"/>
    </location>
</feature>
<dbReference type="SUPFAM" id="SSF57667">
    <property type="entry name" value="beta-beta-alpha zinc fingers"/>
    <property type="match status" value="2"/>
</dbReference>
<dbReference type="Pfam" id="PF04930">
    <property type="entry name" value="FUN14"/>
    <property type="match status" value="1"/>
</dbReference>
<dbReference type="SMART" id="SM00355">
    <property type="entry name" value="ZnF_C2H2"/>
    <property type="match status" value="6"/>
</dbReference>
<evidence type="ECO:0000256" key="11">
    <source>
        <dbReference type="ARBA" id="ARBA00023242"/>
    </source>
</evidence>
<evidence type="ECO:0000256" key="9">
    <source>
        <dbReference type="ARBA" id="ARBA00022989"/>
    </source>
</evidence>
<sequence>MPSVVSGKNGDFDEAANLFKRWLYDLTNSPPLYQIGVGTTSGLTGLLRSAVGYTFMKVGRMAAFLTGGAILVGLLASHGGYLTINWDRLFGRQNQNLADQLTRVMEPKVNELMRRGKRSGLSWKDYKLLGPSFVAGTCLGIIMFTMETDLPVWYQECLACLREELEEPQSFTMFESHGDCNALLQKITALLKSVLDRALSRVEGRESVPERSQVKDAVSAPLMYPTVAVNSLRVKLEEREREVGGGNKASLGETSVSVVQDSPSFVEYSLTELGLTDVSSAFVQLHGEQSSSMLIQEPCGELSEDISTQTQGTMHKRKKVIPAEKCLSYVHNEALESHCPMCGKTCYGGHIKRHLENHVRKASQTQSKPKIPCDICGKVIQRKRMKQHKAQVHGRKVSCSKCGQNVAERCIAWHMKRHEKHPENRCQECGRNFTDLLTLKVHFQKLHMPQEDWIVCEQCGKSMPPISLKAHTERYHTPAASCPICHKVLRSTASLKAHMSLNHRENAKKHQCTMCG</sequence>
<name>A0A7R8WLS2_9CRUS</name>
<reference evidence="12" key="1">
    <citation type="submission" date="2020-11" db="EMBL/GenBank/DDBJ databases">
        <authorList>
            <person name="Tran Van P."/>
        </authorList>
    </citation>
    <scope>NUCLEOTIDE SEQUENCE</scope>
</reference>
<accession>A0A7R8WLS2</accession>